<feature type="region of interest" description="Disordered" evidence="6">
    <location>
        <begin position="302"/>
        <end position="356"/>
    </location>
</feature>
<evidence type="ECO:0000256" key="5">
    <source>
        <dbReference type="ARBA" id="ARBA00022786"/>
    </source>
</evidence>
<comment type="caution">
    <text evidence="7">The sequence shown here is derived from an EMBL/GenBank/DDBJ whole genome shotgun (WGS) entry which is preliminary data.</text>
</comment>
<accession>A0AAV7T013</accession>
<dbReference type="AlphaFoldDB" id="A0AAV7T013"/>
<evidence type="ECO:0000256" key="4">
    <source>
        <dbReference type="ARBA" id="ARBA00022737"/>
    </source>
</evidence>
<keyword evidence="3" id="KW-0433">Leucine-rich repeat</keyword>
<dbReference type="GO" id="GO:0005737">
    <property type="term" value="C:cytoplasm"/>
    <property type="evidence" value="ECO:0007669"/>
    <property type="project" value="TreeGrafter"/>
</dbReference>
<evidence type="ECO:0000256" key="3">
    <source>
        <dbReference type="ARBA" id="ARBA00022614"/>
    </source>
</evidence>
<dbReference type="InterPro" id="IPR032675">
    <property type="entry name" value="LRR_dom_sf"/>
</dbReference>
<reference evidence="7" key="1">
    <citation type="journal article" date="2022" name="bioRxiv">
        <title>Sequencing and chromosome-scale assembly of the giantPleurodeles waltlgenome.</title>
        <authorList>
            <person name="Brown T."/>
            <person name="Elewa A."/>
            <person name="Iarovenko S."/>
            <person name="Subramanian E."/>
            <person name="Araus A.J."/>
            <person name="Petzold A."/>
            <person name="Susuki M."/>
            <person name="Suzuki K.-i.T."/>
            <person name="Hayashi T."/>
            <person name="Toyoda A."/>
            <person name="Oliveira C."/>
            <person name="Osipova E."/>
            <person name="Leigh N.D."/>
            <person name="Simon A."/>
            <person name="Yun M.H."/>
        </authorList>
    </citation>
    <scope>NUCLEOTIDE SEQUENCE</scope>
    <source>
        <strain evidence="7">20211129_DDA</strain>
        <tissue evidence="7">Liver</tissue>
    </source>
</reference>
<dbReference type="GO" id="GO:0005634">
    <property type="term" value="C:nucleus"/>
    <property type="evidence" value="ECO:0007669"/>
    <property type="project" value="TreeGrafter"/>
</dbReference>
<protein>
    <recommendedName>
        <fullName evidence="1">Leucine-rich repeat-containing protein 41</fullName>
    </recommendedName>
</protein>
<name>A0AAV7T013_PLEWA</name>
<dbReference type="Gene3D" id="3.80.10.10">
    <property type="entry name" value="Ribonuclease Inhibitor"/>
    <property type="match status" value="1"/>
</dbReference>
<keyword evidence="4" id="KW-0677">Repeat</keyword>
<dbReference type="EMBL" id="JANPWB010000007">
    <property type="protein sequence ID" value="KAJ1169834.1"/>
    <property type="molecule type" value="Genomic_DNA"/>
</dbReference>
<proteinExistence type="predicted"/>
<keyword evidence="2" id="KW-0597">Phosphoprotein</keyword>
<dbReference type="PANTHER" id="PTHR15354:SF1">
    <property type="entry name" value="LEUCINE-RICH REPEAT-CONTAINING PROTEIN 41"/>
    <property type="match status" value="1"/>
</dbReference>
<gene>
    <name evidence="7" type="ORF">NDU88_001722</name>
</gene>
<evidence type="ECO:0000256" key="1">
    <source>
        <dbReference type="ARBA" id="ARBA00014201"/>
    </source>
</evidence>
<organism evidence="7 8">
    <name type="scientific">Pleurodeles waltl</name>
    <name type="common">Iberian ribbed newt</name>
    <dbReference type="NCBI Taxonomy" id="8319"/>
    <lineage>
        <taxon>Eukaryota</taxon>
        <taxon>Metazoa</taxon>
        <taxon>Chordata</taxon>
        <taxon>Craniata</taxon>
        <taxon>Vertebrata</taxon>
        <taxon>Euteleostomi</taxon>
        <taxon>Amphibia</taxon>
        <taxon>Batrachia</taxon>
        <taxon>Caudata</taxon>
        <taxon>Salamandroidea</taxon>
        <taxon>Salamandridae</taxon>
        <taxon>Pleurodelinae</taxon>
        <taxon>Pleurodeles</taxon>
    </lineage>
</organism>
<sequence length="784" mass="88895">MEREEPEGSCTLVSLCVRAVSSNMERLEPEVWELPSVILQDILPFLNIYYLDRIETAAVKKGLSTQSIWRKLCKDVMKLKPPKFETVTCWRKKFLEVFFHHVLRGILDVSCDRRLMDQRFSPLIHSSQYVTELTICNKLQGVLELTPPVVETLVNSVRTLKFLHLRSPDLARQQSLQSLLHRLIHHGDVNKVALLSWPAPDTYLLVLILSISAGFWVEHHRNPCRFCDTVTQNERDKILREKNPLLDSLVPCDGSLNEQDEEEIVDQYNLEYEKGQEETPSALLTLQPLNLDQRPWDEPPKMYHKSHCKATVASEPHGSSSSISKNSSHQDASTKLPLVASDQCTRPSPTSPKGFHAEIAKKNKCTTPYDNSSGVENSDVEAEDLYDFIFSVANEKKTRTSTGNKSLLGEKGTMGLNGLLGESCLGVPFLDTTRRFRSISALNLHNVPLTLEYCHILCNLLSTWVTLEKLTMAYNDLGLNIFPVLEALASLSHLEGCCLHTVSLSDFTVNIPTLELAHTLVTAFPSLRVLSLSFDLENLPERPRLDRSTFEFPEIQLEQLDIRFPREPLHTDDLLSLLRASRNLCEFSLDNATFSSFEELKHALQTLTEFNTTLKRLSFHDMFLADCQDEILLLLQKSHLEDVKFSFCHLFERRAVEFLSEMVYTLKRNSTLKTLKLCGNRLGNDGLILLADIFGDDSLSRVHCLDVSSNCIKSDGLLKFAKKLEDCQQRGVRLKLMLLSLSQNLLDRDPITAQEALRLLHGMCSVISDKWDSANAFSDHVSIM</sequence>
<evidence type="ECO:0000313" key="7">
    <source>
        <dbReference type="EMBL" id="KAJ1169834.1"/>
    </source>
</evidence>
<dbReference type="Proteomes" id="UP001066276">
    <property type="component" value="Chromosome 4_1"/>
</dbReference>
<dbReference type="PANTHER" id="PTHR15354">
    <property type="entry name" value="MUF1"/>
    <property type="match status" value="1"/>
</dbReference>
<evidence type="ECO:0000256" key="2">
    <source>
        <dbReference type="ARBA" id="ARBA00022553"/>
    </source>
</evidence>
<dbReference type="SUPFAM" id="SSF52047">
    <property type="entry name" value="RNI-like"/>
    <property type="match status" value="1"/>
</dbReference>
<evidence type="ECO:0000256" key="6">
    <source>
        <dbReference type="SAM" id="MobiDB-lite"/>
    </source>
</evidence>
<dbReference type="InterPro" id="IPR026137">
    <property type="entry name" value="Leu_rpt_41"/>
</dbReference>
<evidence type="ECO:0000313" key="8">
    <source>
        <dbReference type="Proteomes" id="UP001066276"/>
    </source>
</evidence>
<keyword evidence="5" id="KW-0833">Ubl conjugation pathway</keyword>
<keyword evidence="8" id="KW-1185">Reference proteome</keyword>